<evidence type="ECO:0000256" key="5">
    <source>
        <dbReference type="ARBA" id="ARBA00022723"/>
    </source>
</evidence>
<dbReference type="RefSeq" id="WP_152211375.1">
    <property type="nucleotide sequence ID" value="NZ_WFLN01000004.1"/>
</dbReference>
<evidence type="ECO:0000256" key="1">
    <source>
        <dbReference type="ARBA" id="ARBA00009660"/>
    </source>
</evidence>
<reference evidence="9 10" key="1">
    <citation type="submission" date="2019-10" db="EMBL/GenBank/DDBJ databases">
        <title>New genus of Silvanigrellaceae.</title>
        <authorList>
            <person name="Pitt A."/>
            <person name="Hahn M.W."/>
        </authorList>
    </citation>
    <scope>NUCLEOTIDE SEQUENCE [LARGE SCALE GENOMIC DNA]</scope>
    <source>
        <strain evidence="9 10">33A1-SZDP</strain>
    </source>
</reference>
<evidence type="ECO:0000256" key="8">
    <source>
        <dbReference type="PIRSR" id="PIRSR002030-1"/>
    </source>
</evidence>
<comment type="caution">
    <text evidence="9">The sequence shown here is derived from an EMBL/GenBank/DDBJ whole genome shotgun (WGS) entry which is preliminary data.</text>
</comment>
<evidence type="ECO:0000256" key="6">
    <source>
        <dbReference type="ARBA" id="ARBA00023004"/>
    </source>
</evidence>
<dbReference type="GO" id="GO:0046872">
    <property type="term" value="F:metal ion binding"/>
    <property type="evidence" value="ECO:0007669"/>
    <property type="project" value="UniProtKB-UniRule"/>
</dbReference>
<feature type="binding site" description="proximal binding residue" evidence="8">
    <location>
        <position position="70"/>
    </location>
    <ligand>
        <name>heme</name>
        <dbReference type="ChEBI" id="CHEBI:30413"/>
    </ligand>
    <ligandPart>
        <name>Fe</name>
        <dbReference type="ChEBI" id="CHEBI:18248"/>
    </ligandPart>
</feature>
<evidence type="ECO:0000256" key="7">
    <source>
        <dbReference type="PIRNR" id="PIRNR002030"/>
    </source>
</evidence>
<organism evidence="9 10">
    <name type="scientific">Fluviispira multicolorata</name>
    <dbReference type="NCBI Taxonomy" id="2654512"/>
    <lineage>
        <taxon>Bacteria</taxon>
        <taxon>Pseudomonadati</taxon>
        <taxon>Bdellovibrionota</taxon>
        <taxon>Oligoflexia</taxon>
        <taxon>Silvanigrellales</taxon>
        <taxon>Silvanigrellaceae</taxon>
        <taxon>Fluviispira</taxon>
    </lineage>
</organism>
<dbReference type="PIRSF" id="PIRSF002030">
    <property type="entry name" value="Globin_Protozoa/Cyanobacteria"/>
    <property type="match status" value="1"/>
</dbReference>
<protein>
    <recommendedName>
        <fullName evidence="7">Group 1 truncated hemoglobin</fullName>
    </recommendedName>
</protein>
<sequence>MENIFKQIGEDAAVDAAVTIFYRKILKDNRIKHFFTDIDMKIQIGKQKAFLTMLFGGPNQYTGKDLRSGHAHLVKRGLNDEHFNAVVEHLSTTLSELKVPERIIEQIIGTASAARGDVLGRT</sequence>
<dbReference type="InterPro" id="IPR001486">
    <property type="entry name" value="Hemoglobin_trunc"/>
</dbReference>
<dbReference type="Gene3D" id="1.10.490.10">
    <property type="entry name" value="Globins"/>
    <property type="match status" value="1"/>
</dbReference>
<dbReference type="SUPFAM" id="SSF46458">
    <property type="entry name" value="Globin-like"/>
    <property type="match status" value="1"/>
</dbReference>
<dbReference type="Pfam" id="PF01152">
    <property type="entry name" value="Bac_globin"/>
    <property type="match status" value="1"/>
</dbReference>
<keyword evidence="2 7" id="KW-0813">Transport</keyword>
<evidence type="ECO:0000313" key="10">
    <source>
        <dbReference type="Proteomes" id="UP000442694"/>
    </source>
</evidence>
<dbReference type="InterPro" id="IPR012292">
    <property type="entry name" value="Globin/Proto"/>
</dbReference>
<evidence type="ECO:0000256" key="2">
    <source>
        <dbReference type="ARBA" id="ARBA00022448"/>
    </source>
</evidence>
<name>A0A833JHA1_9BACT</name>
<dbReference type="InterPro" id="IPR009050">
    <property type="entry name" value="Globin-like_sf"/>
</dbReference>
<accession>A0A833JHA1</accession>
<dbReference type="Proteomes" id="UP000442694">
    <property type="component" value="Unassembled WGS sequence"/>
</dbReference>
<dbReference type="GO" id="GO:0019825">
    <property type="term" value="F:oxygen binding"/>
    <property type="evidence" value="ECO:0007669"/>
    <property type="project" value="InterPro"/>
</dbReference>
<dbReference type="CDD" id="cd00454">
    <property type="entry name" value="TrHb1_N"/>
    <property type="match status" value="1"/>
</dbReference>
<dbReference type="AlphaFoldDB" id="A0A833JHA1"/>
<comment type="similarity">
    <text evidence="1 7">Belongs to the truncated hemoglobin family. Group I subfamily.</text>
</comment>
<keyword evidence="4 7" id="KW-0561">Oxygen transport</keyword>
<keyword evidence="10" id="KW-1185">Reference proteome</keyword>
<keyword evidence="5 7" id="KW-0479">Metal-binding</keyword>
<proteinExistence type="inferred from homology"/>
<dbReference type="GO" id="GO:0005344">
    <property type="term" value="F:oxygen carrier activity"/>
    <property type="evidence" value="ECO:0007669"/>
    <property type="project" value="UniProtKB-UniRule"/>
</dbReference>
<comment type="cofactor">
    <cofactor evidence="8">
        <name>heme</name>
        <dbReference type="ChEBI" id="CHEBI:30413"/>
    </cofactor>
    <text evidence="8">Binds 1 heme group per subunit.</text>
</comment>
<keyword evidence="6 7" id="KW-0408">Iron</keyword>
<dbReference type="InterPro" id="IPR016339">
    <property type="entry name" value="Hemoglobin_trunc_I"/>
</dbReference>
<evidence type="ECO:0000313" key="9">
    <source>
        <dbReference type="EMBL" id="KAB8033287.1"/>
    </source>
</evidence>
<keyword evidence="3 7" id="KW-0349">Heme</keyword>
<evidence type="ECO:0000256" key="3">
    <source>
        <dbReference type="ARBA" id="ARBA00022617"/>
    </source>
</evidence>
<dbReference type="InterPro" id="IPR019795">
    <property type="entry name" value="Globin_bac-like_CS"/>
</dbReference>
<dbReference type="GO" id="GO:0020037">
    <property type="term" value="F:heme binding"/>
    <property type="evidence" value="ECO:0007669"/>
    <property type="project" value="InterPro"/>
</dbReference>
<dbReference type="EMBL" id="WFLN01000004">
    <property type="protein sequence ID" value="KAB8033287.1"/>
    <property type="molecule type" value="Genomic_DNA"/>
</dbReference>
<dbReference type="PROSITE" id="PS01213">
    <property type="entry name" value="GLOBIN_FAM_2"/>
    <property type="match status" value="1"/>
</dbReference>
<gene>
    <name evidence="9" type="ORF">GCL57_00905</name>
</gene>
<evidence type="ECO:0000256" key="4">
    <source>
        <dbReference type="ARBA" id="ARBA00022621"/>
    </source>
</evidence>